<dbReference type="AlphaFoldDB" id="A0A6M0H4S7"/>
<feature type="domain" description="4'-phosphopantetheinyl transferase N-terminal" evidence="4">
    <location>
        <begin position="58"/>
        <end position="138"/>
    </location>
</feature>
<dbReference type="PANTHER" id="PTHR12215:SF10">
    <property type="entry name" value="L-AMINOADIPATE-SEMIALDEHYDE DEHYDROGENASE-PHOSPHOPANTETHEINYL TRANSFERASE"/>
    <property type="match status" value="1"/>
</dbReference>
<dbReference type="InterPro" id="IPR055066">
    <property type="entry name" value="AASDHPPT_N"/>
</dbReference>
<gene>
    <name evidence="5" type="ORF">G3M99_11825</name>
</gene>
<evidence type="ECO:0000313" key="5">
    <source>
        <dbReference type="EMBL" id="NEU05527.1"/>
    </source>
</evidence>
<protein>
    <submittedName>
        <fullName evidence="5">4'-phosphopantetheinyl transferase superfamily protein</fullName>
    </submittedName>
</protein>
<dbReference type="GO" id="GO:0008897">
    <property type="term" value="F:holo-[acyl-carrier-protein] synthase activity"/>
    <property type="evidence" value="ECO:0007669"/>
    <property type="project" value="InterPro"/>
</dbReference>
<dbReference type="GO" id="GO:0005829">
    <property type="term" value="C:cytosol"/>
    <property type="evidence" value="ECO:0007669"/>
    <property type="project" value="TreeGrafter"/>
</dbReference>
<dbReference type="Gene3D" id="3.90.470.20">
    <property type="entry name" value="4'-phosphopantetheinyl transferase domain"/>
    <property type="match status" value="2"/>
</dbReference>
<evidence type="ECO:0000259" key="4">
    <source>
        <dbReference type="Pfam" id="PF22624"/>
    </source>
</evidence>
<feature type="domain" description="4'-phosphopantetheinyl transferase" evidence="3">
    <location>
        <begin position="145"/>
        <end position="249"/>
    </location>
</feature>
<dbReference type="RefSeq" id="WP_199870301.1">
    <property type="nucleotide sequence ID" value="NZ_JAAGPU010000021.1"/>
</dbReference>
<dbReference type="EMBL" id="JAAGPU010000021">
    <property type="protein sequence ID" value="NEU05527.1"/>
    <property type="molecule type" value="Genomic_DNA"/>
</dbReference>
<dbReference type="Pfam" id="PF01648">
    <property type="entry name" value="ACPS"/>
    <property type="match status" value="1"/>
</dbReference>
<comment type="similarity">
    <text evidence="1">Belongs to the P-Pant transferase superfamily. Gsp/Sfp/HetI/AcpT family.</text>
</comment>
<dbReference type="InterPro" id="IPR008278">
    <property type="entry name" value="4-PPantetheinyl_Trfase_dom"/>
</dbReference>
<dbReference type="PANTHER" id="PTHR12215">
    <property type="entry name" value="PHOSPHOPANTETHEINE TRANSFERASE"/>
    <property type="match status" value="1"/>
</dbReference>
<reference evidence="5 6" key="1">
    <citation type="submission" date="2020-02" db="EMBL/GenBank/DDBJ databases">
        <title>Genome assembly of a novel Clostridium senegalense strain.</title>
        <authorList>
            <person name="Gupta T.B."/>
            <person name="Jauregui R."/>
            <person name="Maclean P."/>
            <person name="Nawarathana A."/>
            <person name="Brightwell G."/>
        </authorList>
    </citation>
    <scope>NUCLEOTIDE SEQUENCE [LARGE SCALE GENOMIC DNA]</scope>
    <source>
        <strain evidence="5 6">AGRFS4</strain>
    </source>
</reference>
<proteinExistence type="inferred from homology"/>
<evidence type="ECO:0000313" key="6">
    <source>
        <dbReference type="Proteomes" id="UP000481872"/>
    </source>
</evidence>
<dbReference type="InterPro" id="IPR050559">
    <property type="entry name" value="P-Pant_transferase_sf"/>
</dbReference>
<comment type="caution">
    <text evidence="5">The sequence shown here is derived from an EMBL/GenBank/DDBJ whole genome shotgun (WGS) entry which is preliminary data.</text>
</comment>
<dbReference type="Proteomes" id="UP000481872">
    <property type="component" value="Unassembled WGS sequence"/>
</dbReference>
<dbReference type="InterPro" id="IPR037143">
    <property type="entry name" value="4-PPantetheinyl_Trfase_dom_sf"/>
</dbReference>
<organism evidence="5 6">
    <name type="scientific">Clostridium senegalense</name>
    <dbReference type="NCBI Taxonomy" id="1465809"/>
    <lineage>
        <taxon>Bacteria</taxon>
        <taxon>Bacillati</taxon>
        <taxon>Bacillota</taxon>
        <taxon>Clostridia</taxon>
        <taxon>Eubacteriales</taxon>
        <taxon>Clostridiaceae</taxon>
        <taxon>Clostridium</taxon>
    </lineage>
</organism>
<sequence length="257" mass="30596">MINSYFDFFNKNDNEFLKIIVKDFDTISFKISSLLELNKNEIHIWLIYIDLYKSNTLFFENLLCNDEVNKMNSFYFEKDKERFAITHGLLRILISKYLNLSNNEIKFEKDLYGKPKVVIDDKNINFNISHSNNLIAFAFSNSATIGIDVEYNKNINDFNDLVTNYFHELEIENFNKVSNLKKQDIFYRYWTQKEAFLKATGEGLNRSLSSFYIQNKFDNYYKVNDENYSGYIWNIISFNILDNYTASICFKHDKLGK</sequence>
<dbReference type="GO" id="GO:0019878">
    <property type="term" value="P:lysine biosynthetic process via aminoadipic acid"/>
    <property type="evidence" value="ECO:0007669"/>
    <property type="project" value="TreeGrafter"/>
</dbReference>
<keyword evidence="2 5" id="KW-0808">Transferase</keyword>
<evidence type="ECO:0000256" key="1">
    <source>
        <dbReference type="ARBA" id="ARBA00010990"/>
    </source>
</evidence>
<dbReference type="GO" id="GO:0000287">
    <property type="term" value="F:magnesium ion binding"/>
    <property type="evidence" value="ECO:0007669"/>
    <property type="project" value="InterPro"/>
</dbReference>
<keyword evidence="6" id="KW-1185">Reference proteome</keyword>
<dbReference type="SUPFAM" id="SSF56214">
    <property type="entry name" value="4'-phosphopantetheinyl transferase"/>
    <property type="match status" value="2"/>
</dbReference>
<accession>A0A6M0H4S7</accession>
<dbReference type="Pfam" id="PF22624">
    <property type="entry name" value="AASDHPPT_N"/>
    <property type="match status" value="1"/>
</dbReference>
<evidence type="ECO:0000259" key="3">
    <source>
        <dbReference type="Pfam" id="PF01648"/>
    </source>
</evidence>
<evidence type="ECO:0000256" key="2">
    <source>
        <dbReference type="ARBA" id="ARBA00022679"/>
    </source>
</evidence>
<name>A0A6M0H4S7_9CLOT</name>